<protein>
    <submittedName>
        <fullName evidence="2">Uncharacterized protein</fullName>
    </submittedName>
</protein>
<sequence length="63" mass="7228">MGARASAFLRLEINRQPQRLKRAQPQRDAGQLMMILQARHQLAVRPDEKFCPNVSAADDAYYD</sequence>
<dbReference type="Proteomes" id="UP000000763">
    <property type="component" value="Chromosome 1"/>
</dbReference>
<reference evidence="2" key="1">
    <citation type="journal article" date="2002" name="Nature">
        <title>The genome sequence and structure of rice chromosome 1.</title>
        <authorList>
            <person name="Sasaki T."/>
            <person name="Matsumoto T."/>
            <person name="Yamamoto K."/>
            <person name="Sakata K."/>
            <person name="Baba T."/>
            <person name="Katayose Y."/>
            <person name="Wu J."/>
            <person name="Niimura Y."/>
            <person name="Cheng Z."/>
            <person name="Nagamura Y."/>
            <person name="Antonio B.A."/>
            <person name="Kanamori H."/>
            <person name="Hosokawa S."/>
            <person name="Masukawa M."/>
            <person name="Arikawa K."/>
            <person name="Chiden Y."/>
            <person name="Hayashi M."/>
            <person name="Okamoto M."/>
            <person name="Ando T."/>
            <person name="Aoki H."/>
            <person name="Arita K."/>
            <person name="Hamada M."/>
            <person name="Harada C."/>
            <person name="Hijishita S."/>
            <person name="Honda M."/>
            <person name="Ichikawa Y."/>
            <person name="Idonuma A."/>
            <person name="Iijima M."/>
            <person name="Ikeda M."/>
            <person name="Ikeno M."/>
            <person name="Itoh S."/>
            <person name="Itoh T."/>
            <person name="Itoh Y."/>
            <person name="Itoh Y."/>
            <person name="Iwabuchi A."/>
            <person name="Kamiya K."/>
            <person name="Karasawa W."/>
            <person name="Katagiri S."/>
            <person name="Kikuta A."/>
            <person name="Kobayashi N."/>
            <person name="Kono I."/>
            <person name="Machita K."/>
            <person name="Maehara T."/>
            <person name="Mizuno H."/>
            <person name="Mizubayashi T."/>
            <person name="Mukai Y."/>
            <person name="Nagasaki H."/>
            <person name="Nakashima M."/>
            <person name="Nakama Y."/>
            <person name="Nakamichi Y."/>
            <person name="Nakamura M."/>
            <person name="Namiki N."/>
            <person name="Negishi M."/>
            <person name="Ohta I."/>
            <person name="Ono N."/>
            <person name="Saji S."/>
            <person name="Sakai K."/>
            <person name="Shibata M."/>
            <person name="Shimokawa T."/>
            <person name="Shomura A."/>
            <person name="Song J."/>
            <person name="Takazaki Y."/>
            <person name="Terasawa K."/>
            <person name="Tsuji K."/>
            <person name="Waki K."/>
            <person name="Yamagata H."/>
            <person name="Yamane H."/>
            <person name="Yoshiki S."/>
            <person name="Yoshihara R."/>
            <person name="Yukawa K."/>
            <person name="Zhong H."/>
            <person name="Iwama H."/>
            <person name="Endo T."/>
            <person name="Ito H."/>
            <person name="Hahn J.H."/>
            <person name="Kim H.I."/>
            <person name="Eun M.Y."/>
            <person name="Yano M."/>
            <person name="Jiang J."/>
            <person name="Gojobori T."/>
        </authorList>
    </citation>
    <scope>NUCLEOTIDE SEQUENCE</scope>
</reference>
<evidence type="ECO:0000313" key="1">
    <source>
        <dbReference type="EMBL" id="BAD81928.1"/>
    </source>
</evidence>
<dbReference type="EMBL" id="AP003273">
    <property type="protein sequence ID" value="BAD81928.1"/>
    <property type="molecule type" value="Genomic_DNA"/>
</dbReference>
<reference evidence="3" key="2">
    <citation type="journal article" date="2005" name="Nature">
        <title>The map-based sequence of the rice genome.</title>
        <authorList>
            <consortium name="International rice genome sequencing project (IRGSP)"/>
            <person name="Matsumoto T."/>
            <person name="Wu J."/>
            <person name="Kanamori H."/>
            <person name="Katayose Y."/>
            <person name="Fujisawa M."/>
            <person name="Namiki N."/>
            <person name="Mizuno H."/>
            <person name="Yamamoto K."/>
            <person name="Antonio B.A."/>
            <person name="Baba T."/>
            <person name="Sakata K."/>
            <person name="Nagamura Y."/>
            <person name="Aoki H."/>
            <person name="Arikawa K."/>
            <person name="Arita K."/>
            <person name="Bito T."/>
            <person name="Chiden Y."/>
            <person name="Fujitsuka N."/>
            <person name="Fukunaka R."/>
            <person name="Hamada M."/>
            <person name="Harada C."/>
            <person name="Hayashi A."/>
            <person name="Hijishita S."/>
            <person name="Honda M."/>
            <person name="Hosokawa S."/>
            <person name="Ichikawa Y."/>
            <person name="Idonuma A."/>
            <person name="Iijima M."/>
            <person name="Ikeda M."/>
            <person name="Ikeno M."/>
            <person name="Ito K."/>
            <person name="Ito S."/>
            <person name="Ito T."/>
            <person name="Ito Y."/>
            <person name="Ito Y."/>
            <person name="Iwabuchi A."/>
            <person name="Kamiya K."/>
            <person name="Karasawa W."/>
            <person name="Kurita K."/>
            <person name="Katagiri S."/>
            <person name="Kikuta A."/>
            <person name="Kobayashi H."/>
            <person name="Kobayashi N."/>
            <person name="Machita K."/>
            <person name="Maehara T."/>
            <person name="Masukawa M."/>
            <person name="Mizubayashi T."/>
            <person name="Mukai Y."/>
            <person name="Nagasaki H."/>
            <person name="Nagata Y."/>
            <person name="Naito S."/>
            <person name="Nakashima M."/>
            <person name="Nakama Y."/>
            <person name="Nakamichi Y."/>
            <person name="Nakamura M."/>
            <person name="Meguro A."/>
            <person name="Negishi M."/>
            <person name="Ohta I."/>
            <person name="Ohta T."/>
            <person name="Okamoto M."/>
            <person name="Ono N."/>
            <person name="Saji S."/>
            <person name="Sakaguchi M."/>
            <person name="Sakai K."/>
            <person name="Shibata M."/>
            <person name="Shimokawa T."/>
            <person name="Song J."/>
            <person name="Takazaki Y."/>
            <person name="Terasawa K."/>
            <person name="Tsugane M."/>
            <person name="Tsuji K."/>
            <person name="Ueda S."/>
            <person name="Waki K."/>
            <person name="Yamagata H."/>
            <person name="Yamamoto M."/>
            <person name="Yamamoto S."/>
            <person name="Yamane H."/>
            <person name="Yoshiki S."/>
            <person name="Yoshihara R."/>
            <person name="Yukawa K."/>
            <person name="Zhong H."/>
            <person name="Yano M."/>
            <person name="Yuan Q."/>
            <person name="Ouyang S."/>
            <person name="Liu J."/>
            <person name="Jones K.M."/>
            <person name="Gansberger K."/>
            <person name="Moffat K."/>
            <person name="Hill J."/>
            <person name="Bera J."/>
            <person name="Fadrosh D."/>
            <person name="Jin S."/>
            <person name="Johri S."/>
            <person name="Kim M."/>
            <person name="Overton L."/>
            <person name="Reardon M."/>
            <person name="Tsitrin T."/>
            <person name="Vuong H."/>
            <person name="Weaver B."/>
            <person name="Ciecko A."/>
            <person name="Tallon L."/>
            <person name="Jackson J."/>
            <person name="Pai G."/>
            <person name="Aken S.V."/>
            <person name="Utterback T."/>
            <person name="Reidmuller S."/>
            <person name="Feldblyum T."/>
            <person name="Hsiao J."/>
            <person name="Zismann V."/>
            <person name="Iobst S."/>
            <person name="de Vazeille A.R."/>
            <person name="Buell C.R."/>
            <person name="Ying K."/>
            <person name="Li Y."/>
            <person name="Lu T."/>
            <person name="Huang Y."/>
            <person name="Zhao Q."/>
            <person name="Feng Q."/>
            <person name="Zhang L."/>
            <person name="Zhu J."/>
            <person name="Weng Q."/>
            <person name="Mu J."/>
            <person name="Lu Y."/>
            <person name="Fan D."/>
            <person name="Liu Y."/>
            <person name="Guan J."/>
            <person name="Zhang Y."/>
            <person name="Yu S."/>
            <person name="Liu X."/>
            <person name="Zhang Y."/>
            <person name="Hong G."/>
            <person name="Han B."/>
            <person name="Choisne N."/>
            <person name="Demange N."/>
            <person name="Orjeda G."/>
            <person name="Samain S."/>
            <person name="Cattolico L."/>
            <person name="Pelletier E."/>
            <person name="Couloux A."/>
            <person name="Segurens B."/>
            <person name="Wincker P."/>
            <person name="D'Hont A."/>
            <person name="Scarpelli C."/>
            <person name="Weissenbach J."/>
            <person name="Salanoubat M."/>
            <person name="Quetier F."/>
            <person name="Yu Y."/>
            <person name="Kim H.R."/>
            <person name="Rambo T."/>
            <person name="Currie J."/>
            <person name="Collura K."/>
            <person name="Luo M."/>
            <person name="Yang T."/>
            <person name="Ammiraju J.S.S."/>
            <person name="Engler F."/>
            <person name="Soderlund C."/>
            <person name="Wing R.A."/>
            <person name="Palmer L.E."/>
            <person name="de la Bastide M."/>
            <person name="Spiegel L."/>
            <person name="Nascimento L."/>
            <person name="Zutavern T."/>
            <person name="O'Shaughnessy A."/>
            <person name="Dike S."/>
            <person name="Dedhia N."/>
            <person name="Preston R."/>
            <person name="Balija V."/>
            <person name="McCombie W.R."/>
            <person name="Chow T."/>
            <person name="Chen H."/>
            <person name="Chung M."/>
            <person name="Chen C."/>
            <person name="Shaw J."/>
            <person name="Wu H."/>
            <person name="Hsiao K."/>
            <person name="Chao Y."/>
            <person name="Chu M."/>
            <person name="Cheng C."/>
            <person name="Hour A."/>
            <person name="Lee P."/>
            <person name="Lin S."/>
            <person name="Lin Y."/>
            <person name="Liou J."/>
            <person name="Liu S."/>
            <person name="Hsing Y."/>
            <person name="Raghuvanshi S."/>
            <person name="Mohanty A."/>
            <person name="Bharti A.K."/>
            <person name="Gaur A."/>
            <person name="Gupta V."/>
            <person name="Kumar D."/>
            <person name="Ravi V."/>
            <person name="Vij S."/>
            <person name="Kapur A."/>
            <person name="Khurana P."/>
            <person name="Khurana P."/>
            <person name="Khurana J.P."/>
            <person name="Tyagi A.K."/>
            <person name="Gaikwad K."/>
            <person name="Singh A."/>
            <person name="Dalal V."/>
            <person name="Srivastava S."/>
            <person name="Dixit A."/>
            <person name="Pal A.K."/>
            <person name="Ghazi I.A."/>
            <person name="Yadav M."/>
            <person name="Pandit A."/>
            <person name="Bhargava A."/>
            <person name="Sureshbabu K."/>
            <person name="Batra K."/>
            <person name="Sharma T.R."/>
            <person name="Mohapatra T."/>
            <person name="Singh N.K."/>
            <person name="Messing J."/>
            <person name="Nelson A.B."/>
            <person name="Fuks G."/>
            <person name="Kavchok S."/>
            <person name="Keizer G."/>
            <person name="Linton E."/>
            <person name="Llaca V."/>
            <person name="Song R."/>
            <person name="Tanyolac B."/>
            <person name="Young S."/>
            <person name="Ho-Il K."/>
            <person name="Hahn J.H."/>
            <person name="Sangsakoo G."/>
            <person name="Vanavichit A."/>
            <person name="de Mattos Luiz.A.T."/>
            <person name="Zimmer P.D."/>
            <person name="Malone G."/>
            <person name="Dellagostin O."/>
            <person name="de Oliveira A.C."/>
            <person name="Bevan M."/>
            <person name="Bancroft I."/>
            <person name="Minx P."/>
            <person name="Cordum H."/>
            <person name="Wilson R."/>
            <person name="Cheng Z."/>
            <person name="Jin W."/>
            <person name="Jiang J."/>
            <person name="Leong S.A."/>
            <person name="Iwama H."/>
            <person name="Gojobori T."/>
            <person name="Itoh T."/>
            <person name="Niimura Y."/>
            <person name="Fujii Y."/>
            <person name="Habara T."/>
            <person name="Sakai H."/>
            <person name="Sato Y."/>
            <person name="Wilson G."/>
            <person name="Kumar K."/>
            <person name="McCouch S."/>
            <person name="Juretic N."/>
            <person name="Hoen D."/>
            <person name="Wright S."/>
            <person name="Bruskiewich R."/>
            <person name="Bureau T."/>
            <person name="Miyao A."/>
            <person name="Hirochika H."/>
            <person name="Nishikawa T."/>
            <person name="Kadowaki K."/>
            <person name="Sugiura M."/>
            <person name="Burr B."/>
            <person name="Sasaki T."/>
        </authorList>
    </citation>
    <scope>NUCLEOTIDE SEQUENCE [LARGE SCALE GENOMIC DNA]</scope>
    <source>
        <strain evidence="3">cv. Nipponbare</strain>
    </source>
</reference>
<dbReference type="EMBL" id="AP003381">
    <property type="protein sequence ID" value="BAD82257.1"/>
    <property type="molecule type" value="Genomic_DNA"/>
</dbReference>
<organism evidence="2">
    <name type="scientific">Oryza sativa subsp. japonica</name>
    <name type="common">Rice</name>
    <dbReference type="NCBI Taxonomy" id="39947"/>
    <lineage>
        <taxon>Eukaryota</taxon>
        <taxon>Viridiplantae</taxon>
        <taxon>Streptophyta</taxon>
        <taxon>Embryophyta</taxon>
        <taxon>Tracheophyta</taxon>
        <taxon>Spermatophyta</taxon>
        <taxon>Magnoliopsida</taxon>
        <taxon>Liliopsida</taxon>
        <taxon>Poales</taxon>
        <taxon>Poaceae</taxon>
        <taxon>BOP clade</taxon>
        <taxon>Oryzoideae</taxon>
        <taxon>Oryzeae</taxon>
        <taxon>Oryzinae</taxon>
        <taxon>Oryza</taxon>
        <taxon>Oryza sativa</taxon>
    </lineage>
</organism>
<dbReference type="AlphaFoldDB" id="Q5N8F1"/>
<evidence type="ECO:0000313" key="3">
    <source>
        <dbReference type="Proteomes" id="UP000000763"/>
    </source>
</evidence>
<name>Q5N8F1_ORYSJ</name>
<proteinExistence type="predicted"/>
<dbReference type="Proteomes" id="UP000817658">
    <property type="component" value="Chromosome 1"/>
</dbReference>
<gene>
    <name evidence="1" type="ORF">P0510F09.7</name>
    <name evidence="2" type="ORF">P0692C11.29</name>
</gene>
<reference evidence="3" key="3">
    <citation type="journal article" date="2008" name="Nucleic Acids Res.">
        <title>The rice annotation project database (RAP-DB): 2008 update.</title>
        <authorList>
            <consortium name="The rice annotation project (RAP)"/>
        </authorList>
    </citation>
    <scope>GENOME REANNOTATION</scope>
    <source>
        <strain evidence="3">cv. Nipponbare</strain>
    </source>
</reference>
<evidence type="ECO:0000313" key="2">
    <source>
        <dbReference type="EMBL" id="BAD82257.1"/>
    </source>
</evidence>
<accession>Q5N8F1</accession>